<gene>
    <name evidence="1" type="ORF">KM031_07210</name>
</gene>
<organism evidence="1 2">
    <name type="scientific">Gemmobacter fulvus</name>
    <dbReference type="NCBI Taxonomy" id="2840474"/>
    <lineage>
        <taxon>Bacteria</taxon>
        <taxon>Pseudomonadati</taxon>
        <taxon>Pseudomonadota</taxon>
        <taxon>Alphaproteobacteria</taxon>
        <taxon>Rhodobacterales</taxon>
        <taxon>Paracoccaceae</taxon>
        <taxon>Gemmobacter</taxon>
    </lineage>
</organism>
<name>A0A975P8U8_9RHOB</name>
<proteinExistence type="predicted"/>
<protein>
    <submittedName>
        <fullName evidence="1">DUF721 domain-containing protein</fullName>
    </submittedName>
</protein>
<dbReference type="Proteomes" id="UP000679352">
    <property type="component" value="Chromosome"/>
</dbReference>
<dbReference type="KEGG" id="gfu:KM031_07210"/>
<evidence type="ECO:0000313" key="2">
    <source>
        <dbReference type="Proteomes" id="UP000679352"/>
    </source>
</evidence>
<dbReference type="EMBL" id="CP076361">
    <property type="protein sequence ID" value="QWK91650.1"/>
    <property type="molecule type" value="Genomic_DNA"/>
</dbReference>
<evidence type="ECO:0000313" key="1">
    <source>
        <dbReference type="EMBL" id="QWK91650.1"/>
    </source>
</evidence>
<dbReference type="InterPro" id="IPR007922">
    <property type="entry name" value="DciA-like"/>
</dbReference>
<keyword evidence="2" id="KW-1185">Reference proteome</keyword>
<reference evidence="1" key="1">
    <citation type="submission" date="2021-06" db="EMBL/GenBank/DDBJ databases">
        <title>Direct submission.</title>
        <authorList>
            <person name="Lee C.-S."/>
            <person name="Jin L."/>
        </authorList>
    </citation>
    <scope>NUCLEOTIDE SEQUENCE</scope>
    <source>
        <strain evidence="1">Con5</strain>
    </source>
</reference>
<accession>A0A975P8U8</accession>
<sequence>MRGFEAASGLLKDRIRSAGESRGFAVTRLLTHWAEIVGEDLARATRPVKVGYSKGAFGATLTVLVRATEAPMVQMQLPMIKEKVNACYGYAAISRVMITQTAPMGFAEGQAQFAPAPKAPPKPADPAVLAKAHETAEGVRDEGLRAALETLAQNILTRRNT</sequence>
<dbReference type="PIRSF" id="PIRSF032064">
    <property type="entry name" value="UCP032064"/>
    <property type="match status" value="1"/>
</dbReference>
<dbReference type="RefSeq" id="WP_215503840.1">
    <property type="nucleotide sequence ID" value="NZ_CP076361.1"/>
</dbReference>
<dbReference type="InterPro" id="IPR010593">
    <property type="entry name" value="DUF1159"/>
</dbReference>
<dbReference type="AlphaFoldDB" id="A0A975P8U8"/>
<dbReference type="Pfam" id="PF05258">
    <property type="entry name" value="DciA"/>
    <property type="match status" value="1"/>
</dbReference>